<evidence type="ECO:0000313" key="1">
    <source>
        <dbReference type="EMBL" id="SMF59012.1"/>
    </source>
</evidence>
<dbReference type="Proteomes" id="UP000192911">
    <property type="component" value="Unassembled WGS sequence"/>
</dbReference>
<proteinExistence type="predicted"/>
<sequence length="498" mass="55529">MSDFHEGARFVIPGNENPATRDIFSTAIVASMALKGKPVRCSGLVPGVTMLISSGGLRPQHGGEAESLAADVWALIAPKLTEWLQMLAPPAGVTMRLADLWIEIGWDARTVIAPGAMDVVVTHEPSTVTAYTRQRRQRPLIERSMTAEELHDRRWSKVRHCLIDAMFPTRAASAQRLARLPGLVRYRVTGAMAAWHAWREAVDALLPSQPMTETLKAMPIPRMMRRVQLQAKDLLPIGAEGFSAFQIATAASYSAVWLAFEVRSGIFYEPTPPLHRLLDAAYIADDVPIGMLSLPVETLCIIPEPGRWGRPKGVEAIGIFRYAQSISFVAWMGAFDENSELYMEALNLPTGEPDKTLRQLIDEEFGSASSENEQAKEIWRNALDYALKMLLYLNARDAQVVHDRAYSSAPRDFNGLGKRRRVERLAEIDMLYDKHIVGPAILDMAPVALLPPDCTEHREVRGHWRRPHFKMQPHGPNASLRKLVFIGPTIVRSDRLGL</sequence>
<accession>A0A1X7FUK7</accession>
<dbReference type="InterPro" id="IPR058915">
    <property type="entry name" value="AcrVA2-like"/>
</dbReference>
<gene>
    <name evidence="1" type="ORF">SAMN06295900_111177</name>
</gene>
<dbReference type="EMBL" id="FXAH01000011">
    <property type="protein sequence ID" value="SMF59012.1"/>
    <property type="molecule type" value="Genomic_DNA"/>
</dbReference>
<organism evidence="1 2">
    <name type="scientific">Trinickia caryophylli</name>
    <name type="common">Paraburkholderia caryophylli</name>
    <dbReference type="NCBI Taxonomy" id="28094"/>
    <lineage>
        <taxon>Bacteria</taxon>
        <taxon>Pseudomonadati</taxon>
        <taxon>Pseudomonadota</taxon>
        <taxon>Betaproteobacteria</taxon>
        <taxon>Burkholderiales</taxon>
        <taxon>Burkholderiaceae</taxon>
        <taxon>Trinickia</taxon>
    </lineage>
</organism>
<protein>
    <submittedName>
        <fullName evidence="1">Uncharacterized protein</fullName>
    </submittedName>
</protein>
<keyword evidence="2" id="KW-1185">Reference proteome</keyword>
<evidence type="ECO:0000313" key="2">
    <source>
        <dbReference type="Proteomes" id="UP000192911"/>
    </source>
</evidence>
<dbReference type="Pfam" id="PF26125">
    <property type="entry name" value="AcrVA2-like"/>
    <property type="match status" value="1"/>
</dbReference>
<dbReference type="AlphaFoldDB" id="A0A1X7FUK7"/>
<name>A0A1X7FUK7_TRICW</name>
<reference evidence="2" key="1">
    <citation type="submission" date="2017-04" db="EMBL/GenBank/DDBJ databases">
        <authorList>
            <person name="Varghese N."/>
            <person name="Submissions S."/>
        </authorList>
    </citation>
    <scope>NUCLEOTIDE SEQUENCE [LARGE SCALE GENOMIC DNA]</scope>
    <source>
        <strain evidence="2">Ballard 720</strain>
    </source>
</reference>